<accession>A0A4Y7TAB1</accession>
<feature type="compositionally biased region" description="Low complexity" evidence="1">
    <location>
        <begin position="148"/>
        <end position="164"/>
    </location>
</feature>
<dbReference type="AlphaFoldDB" id="A0A4Y7TAB1"/>
<feature type="compositionally biased region" description="Polar residues" evidence="1">
    <location>
        <begin position="165"/>
        <end position="174"/>
    </location>
</feature>
<feature type="compositionally biased region" description="Acidic residues" evidence="1">
    <location>
        <begin position="42"/>
        <end position="56"/>
    </location>
</feature>
<evidence type="ECO:0000313" key="3">
    <source>
        <dbReference type="Proteomes" id="UP000298030"/>
    </source>
</evidence>
<feature type="region of interest" description="Disordered" evidence="1">
    <location>
        <begin position="37"/>
        <end position="62"/>
    </location>
</feature>
<keyword evidence="3" id="KW-1185">Reference proteome</keyword>
<organism evidence="2 3">
    <name type="scientific">Coprinellus micaceus</name>
    <name type="common">Glistening ink-cap mushroom</name>
    <name type="synonym">Coprinus micaceus</name>
    <dbReference type="NCBI Taxonomy" id="71717"/>
    <lineage>
        <taxon>Eukaryota</taxon>
        <taxon>Fungi</taxon>
        <taxon>Dikarya</taxon>
        <taxon>Basidiomycota</taxon>
        <taxon>Agaricomycotina</taxon>
        <taxon>Agaricomycetes</taxon>
        <taxon>Agaricomycetidae</taxon>
        <taxon>Agaricales</taxon>
        <taxon>Agaricineae</taxon>
        <taxon>Psathyrellaceae</taxon>
        <taxon>Coprinellus</taxon>
    </lineage>
</organism>
<comment type="caution">
    <text evidence="2">The sequence shown here is derived from an EMBL/GenBank/DDBJ whole genome shotgun (WGS) entry which is preliminary data.</text>
</comment>
<evidence type="ECO:0000256" key="1">
    <source>
        <dbReference type="SAM" id="MobiDB-lite"/>
    </source>
</evidence>
<dbReference type="EMBL" id="QPFP01000020">
    <property type="protein sequence ID" value="TEB31116.1"/>
    <property type="molecule type" value="Genomic_DNA"/>
</dbReference>
<gene>
    <name evidence="2" type="ORF">FA13DRAFT_1791825</name>
</gene>
<feature type="compositionally biased region" description="Polar residues" evidence="1">
    <location>
        <begin position="138"/>
        <end position="147"/>
    </location>
</feature>
<sequence length="238" mass="25982">MSTGIPKAKWGSVKYSPSEPLTAQQIYDLLIEHKRKFPDMDASSEDESDAEEEDSEGDTRVCMEDTVQGDIERDEWGDSFHQVSLEDLDIMRTILLAFHCASQMPTPLTLSEGGNTFVSNKNLTSFPVSNLRAPPTSTPHYTQLQTASEKTSQKTTSDDSSNSQGTRSSGAGSSALNAEIAPVVGSVIPAMLHTGSMAPLPAVNVAGSLGEDDTERLPRLRPKHKLRMAERARKVYRK</sequence>
<reference evidence="2 3" key="1">
    <citation type="journal article" date="2019" name="Nat. Ecol. Evol.">
        <title>Megaphylogeny resolves global patterns of mushroom evolution.</title>
        <authorList>
            <person name="Varga T."/>
            <person name="Krizsan K."/>
            <person name="Foldi C."/>
            <person name="Dima B."/>
            <person name="Sanchez-Garcia M."/>
            <person name="Sanchez-Ramirez S."/>
            <person name="Szollosi G.J."/>
            <person name="Szarkandi J.G."/>
            <person name="Papp V."/>
            <person name="Albert L."/>
            <person name="Andreopoulos W."/>
            <person name="Angelini C."/>
            <person name="Antonin V."/>
            <person name="Barry K.W."/>
            <person name="Bougher N.L."/>
            <person name="Buchanan P."/>
            <person name="Buyck B."/>
            <person name="Bense V."/>
            <person name="Catcheside P."/>
            <person name="Chovatia M."/>
            <person name="Cooper J."/>
            <person name="Damon W."/>
            <person name="Desjardin D."/>
            <person name="Finy P."/>
            <person name="Geml J."/>
            <person name="Haridas S."/>
            <person name="Hughes K."/>
            <person name="Justo A."/>
            <person name="Karasinski D."/>
            <person name="Kautmanova I."/>
            <person name="Kiss B."/>
            <person name="Kocsube S."/>
            <person name="Kotiranta H."/>
            <person name="LaButti K.M."/>
            <person name="Lechner B.E."/>
            <person name="Liimatainen K."/>
            <person name="Lipzen A."/>
            <person name="Lukacs Z."/>
            <person name="Mihaltcheva S."/>
            <person name="Morgado L.N."/>
            <person name="Niskanen T."/>
            <person name="Noordeloos M.E."/>
            <person name="Ohm R.A."/>
            <person name="Ortiz-Santana B."/>
            <person name="Ovrebo C."/>
            <person name="Racz N."/>
            <person name="Riley R."/>
            <person name="Savchenko A."/>
            <person name="Shiryaev A."/>
            <person name="Soop K."/>
            <person name="Spirin V."/>
            <person name="Szebenyi C."/>
            <person name="Tomsovsky M."/>
            <person name="Tulloss R.E."/>
            <person name="Uehling J."/>
            <person name="Grigoriev I.V."/>
            <person name="Vagvolgyi C."/>
            <person name="Papp T."/>
            <person name="Martin F.M."/>
            <person name="Miettinen O."/>
            <person name="Hibbett D.S."/>
            <person name="Nagy L.G."/>
        </authorList>
    </citation>
    <scope>NUCLEOTIDE SEQUENCE [LARGE SCALE GENOMIC DNA]</scope>
    <source>
        <strain evidence="2 3">FP101781</strain>
    </source>
</reference>
<feature type="region of interest" description="Disordered" evidence="1">
    <location>
        <begin position="126"/>
        <end position="174"/>
    </location>
</feature>
<name>A0A4Y7TAB1_COPMI</name>
<proteinExistence type="predicted"/>
<protein>
    <submittedName>
        <fullName evidence="2">Uncharacterized protein</fullName>
    </submittedName>
</protein>
<dbReference type="Proteomes" id="UP000298030">
    <property type="component" value="Unassembled WGS sequence"/>
</dbReference>
<evidence type="ECO:0000313" key="2">
    <source>
        <dbReference type="EMBL" id="TEB31116.1"/>
    </source>
</evidence>